<accession>A0A2J9UWJ3</accession>
<dbReference type="Pfam" id="PF26610">
    <property type="entry name" value="YbbD_head"/>
    <property type="match status" value="1"/>
</dbReference>
<gene>
    <name evidence="2" type="ORF">AL544_007340</name>
</gene>
<evidence type="ECO:0000259" key="1">
    <source>
        <dbReference type="Pfam" id="PF26610"/>
    </source>
</evidence>
<dbReference type="InterPro" id="IPR058827">
    <property type="entry name" value="YbbD_head"/>
</dbReference>
<dbReference type="EMBL" id="LOSJ02000002">
    <property type="protein sequence ID" value="PNM55896.1"/>
    <property type="molecule type" value="Genomic_DNA"/>
</dbReference>
<name>A0A2J9UWJ3_VIBMI</name>
<comment type="caution">
    <text evidence="2">The sequence shown here is derived from an EMBL/GenBank/DDBJ whole genome shotgun (WGS) entry which is preliminary data.</text>
</comment>
<dbReference type="PROSITE" id="PS51257">
    <property type="entry name" value="PROKAR_LIPOPROTEIN"/>
    <property type="match status" value="1"/>
</dbReference>
<protein>
    <recommendedName>
        <fullName evidence="1">YbbD head domain-containing protein</fullName>
    </recommendedName>
</protein>
<feature type="domain" description="YbbD head" evidence="1">
    <location>
        <begin position="17"/>
        <end position="66"/>
    </location>
</feature>
<sequence length="117" mass="13486">MKPIFLILLTLLVGCSDTVKNHYADYQQAQADHLFEKGWLPPILPISTTQIELENDLDNNRSQGSFVIAEQDLEQFVEHLEATEATNQYRFQSGHSVWVFMLDTQGKVRYQLATRTE</sequence>
<dbReference type="RefSeq" id="WP_000802454.1">
    <property type="nucleotide sequence ID" value="NZ_CAWMSS010000001.1"/>
</dbReference>
<dbReference type="STRING" id="674.VM_06725"/>
<keyword evidence="3" id="KW-1185">Reference proteome</keyword>
<organism evidence="2 3">
    <name type="scientific">Vibrio mimicus</name>
    <dbReference type="NCBI Taxonomy" id="674"/>
    <lineage>
        <taxon>Bacteria</taxon>
        <taxon>Pseudomonadati</taxon>
        <taxon>Pseudomonadota</taxon>
        <taxon>Gammaproteobacteria</taxon>
        <taxon>Vibrionales</taxon>
        <taxon>Vibrionaceae</taxon>
        <taxon>Vibrio</taxon>
    </lineage>
</organism>
<evidence type="ECO:0000313" key="2">
    <source>
        <dbReference type="EMBL" id="PNM55896.1"/>
    </source>
</evidence>
<dbReference type="OrthoDB" id="6049507at2"/>
<dbReference type="Proteomes" id="UP000053748">
    <property type="component" value="Unassembled WGS sequence"/>
</dbReference>
<proteinExistence type="predicted"/>
<evidence type="ECO:0000313" key="3">
    <source>
        <dbReference type="Proteomes" id="UP000053748"/>
    </source>
</evidence>
<dbReference type="AlphaFoldDB" id="A0A2J9UWJ3"/>
<reference evidence="2" key="1">
    <citation type="submission" date="2017-12" db="EMBL/GenBank/DDBJ databases">
        <title>FDA dAtabase for Regulatory Grade micrObial Sequences (FDA-ARGOS): Supporting development and validation of Infectious Disease Dx tests.</title>
        <authorList>
            <person name="Hoffmann M."/>
            <person name="Allard M."/>
            <person name="Evans P."/>
            <person name="Brown E."/>
            <person name="Tallon L.J."/>
            <person name="Sadzewicz L."/>
            <person name="Sengamalay N."/>
            <person name="Ott S."/>
            <person name="Godinez A."/>
            <person name="Nagaraj S."/>
            <person name="Vavikolanu K."/>
            <person name="Aluvathingal J."/>
            <person name="Nadendla S."/>
            <person name="Hobson J."/>
            <person name="Sichtig H."/>
        </authorList>
    </citation>
    <scope>NUCLEOTIDE SEQUENCE [LARGE SCALE GENOMIC DNA]</scope>
    <source>
        <strain evidence="2">FDAARGOS_113</strain>
    </source>
</reference>